<dbReference type="InterPro" id="IPR036412">
    <property type="entry name" value="HAD-like_sf"/>
</dbReference>
<sequence>MVQLWCRGRCFPSVAAVIFDKDGTLADVAHYLRGVAIARADHIAADFPDLKEPLLQAFGVRGNHLDPTGLQAVGTRQENLIAAAAFVATQGIPWIAALERANAAFAAADREFTAKAELTPPLAGVMELVEQLHRAGCALAIISSDRTSAIEAFLDTYHLKPFFQLWQGGDEPPTKPDPQVFLRVCDRLGVRPDQAVVIGDADSDGLMAQRGGAAGSIGVTWGWQRPPVLNYCDCLLASPLEMQITTDEKR</sequence>
<dbReference type="NCBIfam" id="TIGR01549">
    <property type="entry name" value="HAD-SF-IA-v1"/>
    <property type="match status" value="1"/>
</dbReference>
<gene>
    <name evidence="1" type="ORF">D3A95_01290</name>
</gene>
<dbReference type="GO" id="GO:0006281">
    <property type="term" value="P:DNA repair"/>
    <property type="evidence" value="ECO:0007669"/>
    <property type="project" value="TreeGrafter"/>
</dbReference>
<reference evidence="2" key="1">
    <citation type="submission" date="2018-09" db="EMBL/GenBank/DDBJ databases">
        <title>Complete genome sequence of thermophilic cyanobacteria strain Thermosynechococcus elongatus PKUAC-SCTE542.</title>
        <authorList>
            <person name="Liang Y."/>
            <person name="Tang J."/>
            <person name="Daroch M."/>
        </authorList>
    </citation>
    <scope>NUCLEOTIDE SEQUENCE [LARGE SCALE GENOMIC DNA]</scope>
    <source>
        <strain evidence="2">E542</strain>
    </source>
</reference>
<keyword evidence="1" id="KW-0378">Hydrolase</keyword>
<protein>
    <submittedName>
        <fullName evidence="1">HAD family hydrolase</fullName>
    </submittedName>
</protein>
<dbReference type="InterPro" id="IPR023198">
    <property type="entry name" value="PGP-like_dom2"/>
</dbReference>
<dbReference type="KEGG" id="tsq:D3A95_01290"/>
<dbReference type="SFLD" id="SFLDG01129">
    <property type="entry name" value="C1.5:_HAD__Beta-PGM__Phosphata"/>
    <property type="match status" value="1"/>
</dbReference>
<dbReference type="Gene3D" id="3.40.50.1000">
    <property type="entry name" value="HAD superfamily/HAD-like"/>
    <property type="match status" value="1"/>
</dbReference>
<dbReference type="Pfam" id="PF00702">
    <property type="entry name" value="Hydrolase"/>
    <property type="match status" value="1"/>
</dbReference>
<proteinExistence type="predicted"/>
<dbReference type="EMBL" id="CP032152">
    <property type="protein sequence ID" value="QLL29669.1"/>
    <property type="molecule type" value="Genomic_DNA"/>
</dbReference>
<dbReference type="GO" id="GO:0008967">
    <property type="term" value="F:phosphoglycolate phosphatase activity"/>
    <property type="evidence" value="ECO:0007669"/>
    <property type="project" value="TreeGrafter"/>
</dbReference>
<dbReference type="PANTHER" id="PTHR43434:SF1">
    <property type="entry name" value="PHOSPHOGLYCOLATE PHOSPHATASE"/>
    <property type="match status" value="1"/>
</dbReference>
<dbReference type="InterPro" id="IPR050155">
    <property type="entry name" value="HAD-like_hydrolase_sf"/>
</dbReference>
<dbReference type="Gene3D" id="1.10.150.240">
    <property type="entry name" value="Putative phosphatase, domain 2"/>
    <property type="match status" value="1"/>
</dbReference>
<dbReference type="InterPro" id="IPR023214">
    <property type="entry name" value="HAD_sf"/>
</dbReference>
<dbReference type="SFLD" id="SFLDS00003">
    <property type="entry name" value="Haloacid_Dehalogenase"/>
    <property type="match status" value="1"/>
</dbReference>
<dbReference type="InterPro" id="IPR006439">
    <property type="entry name" value="HAD-SF_hydro_IA"/>
</dbReference>
<dbReference type="RefSeq" id="WP_181495664.1">
    <property type="nucleotide sequence ID" value="NZ_CP032152.1"/>
</dbReference>
<dbReference type="Proteomes" id="UP000261812">
    <property type="component" value="Chromosome"/>
</dbReference>
<accession>A0A7D6IN54</accession>
<dbReference type="SUPFAM" id="SSF56784">
    <property type="entry name" value="HAD-like"/>
    <property type="match status" value="1"/>
</dbReference>
<dbReference type="AlphaFoldDB" id="A0A7D6IN54"/>
<dbReference type="PANTHER" id="PTHR43434">
    <property type="entry name" value="PHOSPHOGLYCOLATE PHOSPHATASE"/>
    <property type="match status" value="1"/>
</dbReference>
<organism evidence="1 2">
    <name type="scientific">Thermosynechococcus sichuanensis E542</name>
    <dbReference type="NCBI Taxonomy" id="2016101"/>
    <lineage>
        <taxon>Bacteria</taxon>
        <taxon>Bacillati</taxon>
        <taxon>Cyanobacteriota</taxon>
        <taxon>Cyanophyceae</taxon>
        <taxon>Acaryochloridales</taxon>
        <taxon>Thermosynechococcaceae</taxon>
        <taxon>Thermosynechococcus</taxon>
        <taxon>Thermosynechococcus sichuanensis</taxon>
    </lineage>
</organism>
<name>A0A7D6IN54_9CYAN</name>
<evidence type="ECO:0000313" key="1">
    <source>
        <dbReference type="EMBL" id="QLL29669.1"/>
    </source>
</evidence>
<dbReference type="GO" id="GO:0005829">
    <property type="term" value="C:cytosol"/>
    <property type="evidence" value="ECO:0007669"/>
    <property type="project" value="TreeGrafter"/>
</dbReference>
<evidence type="ECO:0000313" key="2">
    <source>
        <dbReference type="Proteomes" id="UP000261812"/>
    </source>
</evidence>
<dbReference type="PRINTS" id="PR00413">
    <property type="entry name" value="HADHALOGNASE"/>
</dbReference>
<keyword evidence="2" id="KW-1185">Reference proteome</keyword>